<dbReference type="AlphaFoldDB" id="A0A433AUM8"/>
<dbReference type="OrthoDB" id="5593376at2759"/>
<keyword evidence="3" id="KW-1185">Reference proteome</keyword>
<feature type="region of interest" description="Disordered" evidence="1">
    <location>
        <begin position="156"/>
        <end position="182"/>
    </location>
</feature>
<accession>A0A433AUM8</accession>
<name>A0A433AUM8_9FUNG</name>
<feature type="compositionally biased region" description="Low complexity" evidence="1">
    <location>
        <begin position="157"/>
        <end position="174"/>
    </location>
</feature>
<feature type="region of interest" description="Disordered" evidence="1">
    <location>
        <begin position="113"/>
        <end position="132"/>
    </location>
</feature>
<organism evidence="2 3">
    <name type="scientific">Jimgerdemannia flammicorona</name>
    <dbReference type="NCBI Taxonomy" id="994334"/>
    <lineage>
        <taxon>Eukaryota</taxon>
        <taxon>Fungi</taxon>
        <taxon>Fungi incertae sedis</taxon>
        <taxon>Mucoromycota</taxon>
        <taxon>Mucoromycotina</taxon>
        <taxon>Endogonomycetes</taxon>
        <taxon>Endogonales</taxon>
        <taxon>Endogonaceae</taxon>
        <taxon>Jimgerdemannia</taxon>
    </lineage>
</organism>
<proteinExistence type="predicted"/>
<evidence type="ECO:0000313" key="3">
    <source>
        <dbReference type="Proteomes" id="UP000268093"/>
    </source>
</evidence>
<evidence type="ECO:0000313" key="2">
    <source>
        <dbReference type="EMBL" id="RUP06329.1"/>
    </source>
</evidence>
<protein>
    <submittedName>
        <fullName evidence="2">Uncharacterized protein</fullName>
    </submittedName>
</protein>
<gene>
    <name evidence="2" type="ORF">BC936DRAFT_140405</name>
</gene>
<dbReference type="EMBL" id="RBNI01016966">
    <property type="protein sequence ID" value="RUP06329.1"/>
    <property type="molecule type" value="Genomic_DNA"/>
</dbReference>
<reference evidence="2 3" key="1">
    <citation type="journal article" date="2018" name="New Phytol.">
        <title>Phylogenomics of Endogonaceae and evolution of mycorrhizas within Mucoromycota.</title>
        <authorList>
            <person name="Chang Y."/>
            <person name="Desiro A."/>
            <person name="Na H."/>
            <person name="Sandor L."/>
            <person name="Lipzen A."/>
            <person name="Clum A."/>
            <person name="Barry K."/>
            <person name="Grigoriev I.V."/>
            <person name="Martin F.M."/>
            <person name="Stajich J.E."/>
            <person name="Smith M.E."/>
            <person name="Bonito G."/>
            <person name="Spatafora J.W."/>
        </authorList>
    </citation>
    <scope>NUCLEOTIDE SEQUENCE [LARGE SCALE GENOMIC DNA]</scope>
    <source>
        <strain evidence="2 3">GMNB39</strain>
    </source>
</reference>
<sequence length="428" mass="48931">MKLSQLFESIIINAQQAKELFDRGQENDAFNRLTEITRTIDVLKDFKSKYASLQLPPSMATPIITTQQLTPRGTKVLEIEHDPLLVPFGSFLQLPPFATDNPAPIPNLPQRVSTKMEKQPKKIPKTLLDDPPPIASDVYGVHSNDIIADSSTLLATQHPQQQQPQHDQQPHSPQGSPRTHQHAQLEPDIVARLDEIFFQFLNNLCSNLDATDSKGEKIHQTLMAKKMQKLDESPDFRPFKFRIQAFVNAFHEELIRNGFTEDLLPLRKVKIYLWKSRCVSLQFISRFNEDGKKAKSKGNHVWNIEAKKIPSGGWVFREFTRKIAGPPPKVAYIGLKYQWAPRVWDPQMRSPKVVFHSPYLPDWLRWENNLLTGTPGIDAENCEITAIAHYYHGDTGQLYKLEKTFFIQVAHLDTVDLPVVSPFSLMQT</sequence>
<evidence type="ECO:0000256" key="1">
    <source>
        <dbReference type="SAM" id="MobiDB-lite"/>
    </source>
</evidence>
<comment type="caution">
    <text evidence="2">The sequence shown here is derived from an EMBL/GenBank/DDBJ whole genome shotgun (WGS) entry which is preliminary data.</text>
</comment>
<dbReference type="Proteomes" id="UP000268093">
    <property type="component" value="Unassembled WGS sequence"/>
</dbReference>